<dbReference type="PANTHER" id="PTHR43610">
    <property type="entry name" value="BLL6696 PROTEIN"/>
    <property type="match status" value="1"/>
</dbReference>
<keyword evidence="3" id="KW-1185">Reference proteome</keyword>
<dbReference type="GO" id="GO:0016747">
    <property type="term" value="F:acyltransferase activity, transferring groups other than amino-acyl groups"/>
    <property type="evidence" value="ECO:0007669"/>
    <property type="project" value="InterPro"/>
</dbReference>
<dbReference type="PANTHER" id="PTHR43610:SF1">
    <property type="entry name" value="N-ACETYLTRANSFERASE DOMAIN-CONTAINING PROTEIN"/>
    <property type="match status" value="1"/>
</dbReference>
<sequence length="204" mass="23401">MLRMKIEPTTLEGHVVYLKPLSMDYVEDLYEAAQDPSIWLYMPTNPGRSLADMVAWIRAALRGQEEGTDLPFVIIDRATNRVVGATRYMNISSKDRGLEIGWTWLAKEARRTGINTECKYLLLRHAFETLRAVRVQFKTDSRNEISQRAIERLGAVKEGILRNHMVLPNGFCRDSVYYSILDSEWSSVKAGLEEKMFRPVMVAV</sequence>
<dbReference type="Pfam" id="PF13302">
    <property type="entry name" value="Acetyltransf_3"/>
    <property type="match status" value="1"/>
</dbReference>
<dbReference type="RefSeq" id="WP_220204752.1">
    <property type="nucleotide sequence ID" value="NZ_BNJK01000001.1"/>
</dbReference>
<gene>
    <name evidence="2" type="ORF">KSF_040360</name>
</gene>
<feature type="domain" description="N-acetyltransferase" evidence="1">
    <location>
        <begin position="16"/>
        <end position="183"/>
    </location>
</feature>
<dbReference type="InterPro" id="IPR016181">
    <property type="entry name" value="Acyl_CoA_acyltransferase"/>
</dbReference>
<dbReference type="SUPFAM" id="SSF55729">
    <property type="entry name" value="Acyl-CoA N-acyltransferases (Nat)"/>
    <property type="match status" value="1"/>
</dbReference>
<dbReference type="AlphaFoldDB" id="A0A8J3IK98"/>
<evidence type="ECO:0000259" key="1">
    <source>
        <dbReference type="PROSITE" id="PS51186"/>
    </source>
</evidence>
<protein>
    <submittedName>
        <fullName evidence="2">N-acetyltransferase</fullName>
    </submittedName>
</protein>
<dbReference type="EMBL" id="BNJK01000001">
    <property type="protein sequence ID" value="GHO93988.1"/>
    <property type="molecule type" value="Genomic_DNA"/>
</dbReference>
<evidence type="ECO:0000313" key="3">
    <source>
        <dbReference type="Proteomes" id="UP000597444"/>
    </source>
</evidence>
<dbReference type="InterPro" id="IPR000182">
    <property type="entry name" value="GNAT_dom"/>
</dbReference>
<name>A0A8J3IK98_9CHLR</name>
<dbReference type="PROSITE" id="PS51186">
    <property type="entry name" value="GNAT"/>
    <property type="match status" value="1"/>
</dbReference>
<organism evidence="2 3">
    <name type="scientific">Reticulibacter mediterranei</name>
    <dbReference type="NCBI Taxonomy" id="2778369"/>
    <lineage>
        <taxon>Bacteria</taxon>
        <taxon>Bacillati</taxon>
        <taxon>Chloroflexota</taxon>
        <taxon>Ktedonobacteria</taxon>
        <taxon>Ktedonobacterales</taxon>
        <taxon>Reticulibacteraceae</taxon>
        <taxon>Reticulibacter</taxon>
    </lineage>
</organism>
<reference evidence="2" key="1">
    <citation type="submission" date="2020-10" db="EMBL/GenBank/DDBJ databases">
        <title>Taxonomic study of unclassified bacteria belonging to the class Ktedonobacteria.</title>
        <authorList>
            <person name="Yabe S."/>
            <person name="Wang C.M."/>
            <person name="Zheng Y."/>
            <person name="Sakai Y."/>
            <person name="Cavaletti L."/>
            <person name="Monciardini P."/>
            <person name="Donadio S."/>
        </authorList>
    </citation>
    <scope>NUCLEOTIDE SEQUENCE</scope>
    <source>
        <strain evidence="2">ID150040</strain>
    </source>
</reference>
<accession>A0A8J3IK98</accession>
<dbReference type="Gene3D" id="3.40.630.30">
    <property type="match status" value="1"/>
</dbReference>
<dbReference type="Proteomes" id="UP000597444">
    <property type="component" value="Unassembled WGS sequence"/>
</dbReference>
<comment type="caution">
    <text evidence="2">The sequence shown here is derived from an EMBL/GenBank/DDBJ whole genome shotgun (WGS) entry which is preliminary data.</text>
</comment>
<evidence type="ECO:0000313" key="2">
    <source>
        <dbReference type="EMBL" id="GHO93988.1"/>
    </source>
</evidence>
<proteinExistence type="predicted"/>